<keyword evidence="1" id="KW-0732">Signal</keyword>
<comment type="caution">
    <text evidence="3">The sequence shown here is derived from an EMBL/GenBank/DDBJ whole genome shotgun (WGS) entry which is preliminary data.</text>
</comment>
<dbReference type="SUPFAM" id="SSF89392">
    <property type="entry name" value="Prokaryotic lipoproteins and lipoprotein localization factors"/>
    <property type="match status" value="1"/>
</dbReference>
<dbReference type="Pfam" id="PF17131">
    <property type="entry name" value="LolA_like"/>
    <property type="match status" value="1"/>
</dbReference>
<dbReference type="InterPro" id="IPR033399">
    <property type="entry name" value="TP_0789-like"/>
</dbReference>
<evidence type="ECO:0000313" key="3">
    <source>
        <dbReference type="EMBL" id="HFI92505.1"/>
    </source>
</evidence>
<dbReference type="AlphaFoldDB" id="A0A7V2ZM79"/>
<name>A0A7V2ZM79_9BACT</name>
<reference evidence="3" key="1">
    <citation type="journal article" date="2020" name="mSystems">
        <title>Genome- and Community-Level Interaction Insights into Carbon Utilization and Element Cycling Functions of Hydrothermarchaeota in Hydrothermal Sediment.</title>
        <authorList>
            <person name="Zhou Z."/>
            <person name="Liu Y."/>
            <person name="Xu W."/>
            <person name="Pan J."/>
            <person name="Luo Z.H."/>
            <person name="Li M."/>
        </authorList>
    </citation>
    <scope>NUCLEOTIDE SEQUENCE [LARGE SCALE GENOMIC DNA]</scope>
    <source>
        <strain evidence="3">SpSt-479</strain>
    </source>
</reference>
<accession>A0A7V2ZM79</accession>
<organism evidence="3">
    <name type="scientific">Ignavibacterium album</name>
    <dbReference type="NCBI Taxonomy" id="591197"/>
    <lineage>
        <taxon>Bacteria</taxon>
        <taxon>Pseudomonadati</taxon>
        <taxon>Ignavibacteriota</taxon>
        <taxon>Ignavibacteria</taxon>
        <taxon>Ignavibacteriales</taxon>
        <taxon>Ignavibacteriaceae</taxon>
        <taxon>Ignavibacterium</taxon>
    </lineage>
</organism>
<protein>
    <submittedName>
        <fullName evidence="3">Outer membrane lipoprotein-sorting protein</fullName>
    </submittedName>
</protein>
<keyword evidence="3" id="KW-0449">Lipoprotein</keyword>
<feature type="domain" description="Uncharacterized protein TP-0789" evidence="2">
    <location>
        <begin position="33"/>
        <end position="213"/>
    </location>
</feature>
<dbReference type="CDD" id="cd16329">
    <property type="entry name" value="LolA_like"/>
    <property type="match status" value="1"/>
</dbReference>
<gene>
    <name evidence="3" type="ORF">ENS31_13390</name>
</gene>
<evidence type="ECO:0000256" key="1">
    <source>
        <dbReference type="ARBA" id="ARBA00022729"/>
    </source>
</evidence>
<evidence type="ECO:0000259" key="2">
    <source>
        <dbReference type="Pfam" id="PF17131"/>
    </source>
</evidence>
<proteinExistence type="predicted"/>
<dbReference type="InterPro" id="IPR029046">
    <property type="entry name" value="LolA/LolB/LppX"/>
</dbReference>
<dbReference type="Gene3D" id="2.50.20.10">
    <property type="entry name" value="Lipoprotein localisation LolA/LolB/LppX"/>
    <property type="match status" value="1"/>
</dbReference>
<sequence length="215" mass="25188">MRAKSSYTELTMKIIKPNWSREMSMKVWALEPDYALIYITSPARDKGTVTLKRKNEVWNWLPSAQKVIKIPPSMMLQSWMGSDFTNDDLVRESSVIDDYTHKIIGEEKVNGYDCYKIQLIPKPEAGVVWSKIITWIAKDSFLQPLVEYYDEENKVVKKFIGSDLKTMDGRKIFTHWEMIPLDKPGNKTVIDYTKIQFNIKVDESFFSEQNMKKVR</sequence>
<dbReference type="EMBL" id="DSUJ01000011">
    <property type="protein sequence ID" value="HFI92505.1"/>
    <property type="molecule type" value="Genomic_DNA"/>
</dbReference>